<proteinExistence type="predicted"/>
<sequence>MIHKKRKLACHRDTFWIPIVLTVPYLIYVISFLIAKHLVLNIRFETLLKNFRTLISSLIDQQLKFQSNVDEHQKEILKNLFILYDLLADTVYELNSIFSKEISLSTLKN</sequence>
<protein>
    <submittedName>
        <fullName evidence="2">CLUMA_CG018784, isoform A</fullName>
    </submittedName>
</protein>
<accession>A0A1J1IZR5</accession>
<evidence type="ECO:0000313" key="3">
    <source>
        <dbReference type="Proteomes" id="UP000183832"/>
    </source>
</evidence>
<gene>
    <name evidence="2" type="ORF">CLUMA_CG018784</name>
</gene>
<dbReference type="EMBL" id="CVRI01000065">
    <property type="protein sequence ID" value="CRL05755.1"/>
    <property type="molecule type" value="Genomic_DNA"/>
</dbReference>
<evidence type="ECO:0000256" key="1">
    <source>
        <dbReference type="SAM" id="Phobius"/>
    </source>
</evidence>
<dbReference type="AlphaFoldDB" id="A0A1J1IZR5"/>
<keyword evidence="1" id="KW-0812">Transmembrane</keyword>
<organism evidence="2 3">
    <name type="scientific">Clunio marinus</name>
    <dbReference type="NCBI Taxonomy" id="568069"/>
    <lineage>
        <taxon>Eukaryota</taxon>
        <taxon>Metazoa</taxon>
        <taxon>Ecdysozoa</taxon>
        <taxon>Arthropoda</taxon>
        <taxon>Hexapoda</taxon>
        <taxon>Insecta</taxon>
        <taxon>Pterygota</taxon>
        <taxon>Neoptera</taxon>
        <taxon>Endopterygota</taxon>
        <taxon>Diptera</taxon>
        <taxon>Nematocera</taxon>
        <taxon>Chironomoidea</taxon>
        <taxon>Chironomidae</taxon>
        <taxon>Clunio</taxon>
    </lineage>
</organism>
<keyword evidence="1" id="KW-1133">Transmembrane helix</keyword>
<feature type="transmembrane region" description="Helical" evidence="1">
    <location>
        <begin position="15"/>
        <end position="35"/>
    </location>
</feature>
<keyword evidence="1" id="KW-0472">Membrane</keyword>
<evidence type="ECO:0000313" key="2">
    <source>
        <dbReference type="EMBL" id="CRL05755.1"/>
    </source>
</evidence>
<name>A0A1J1IZR5_9DIPT</name>
<keyword evidence="3" id="KW-1185">Reference proteome</keyword>
<reference evidence="2 3" key="1">
    <citation type="submission" date="2015-04" db="EMBL/GenBank/DDBJ databases">
        <authorList>
            <person name="Syromyatnikov M.Y."/>
            <person name="Popov V.N."/>
        </authorList>
    </citation>
    <scope>NUCLEOTIDE SEQUENCE [LARGE SCALE GENOMIC DNA]</scope>
</reference>
<dbReference type="Proteomes" id="UP000183832">
    <property type="component" value="Unassembled WGS sequence"/>
</dbReference>